<keyword evidence="2 6" id="KW-0547">Nucleotide-binding</keyword>
<comment type="function">
    <text evidence="6 7">Component of the post-replicative DNA mismatch repair system (MMR).</text>
</comment>
<dbReference type="AlphaFoldDB" id="A0A8H4EY67"/>
<dbReference type="InterPro" id="IPR045076">
    <property type="entry name" value="MutS"/>
</dbReference>
<feature type="compositionally biased region" description="Acidic residues" evidence="8">
    <location>
        <begin position="172"/>
        <end position="183"/>
    </location>
</feature>
<evidence type="ECO:0000256" key="1">
    <source>
        <dbReference type="ARBA" id="ARBA00006271"/>
    </source>
</evidence>
<dbReference type="GO" id="GO:0032301">
    <property type="term" value="C:MutSalpha complex"/>
    <property type="evidence" value="ECO:0007669"/>
    <property type="project" value="TreeGrafter"/>
</dbReference>
<dbReference type="Gene3D" id="1.10.1420.10">
    <property type="match status" value="2"/>
</dbReference>
<reference evidence="10 11" key="1">
    <citation type="submission" date="2019-09" db="EMBL/GenBank/DDBJ databases">
        <authorList>
            <consortium name="DOE Joint Genome Institute"/>
            <person name="Mondo S.J."/>
            <person name="Navarro-Mendoza M.I."/>
            <person name="Perez-Arques C."/>
            <person name="Panchal S."/>
            <person name="Nicolas F.E."/>
            <person name="Ganguly P."/>
            <person name="Pangilinan J."/>
            <person name="Grigoriev I."/>
            <person name="Heitman J."/>
            <person name="Sanya K."/>
            <person name="Garre V."/>
        </authorList>
    </citation>
    <scope>NUCLEOTIDE SEQUENCE [LARGE SCALE GENOMIC DNA]</scope>
    <source>
        <strain evidence="10 11">MU402</strain>
    </source>
</reference>
<dbReference type="Pfam" id="PF00488">
    <property type="entry name" value="MutS_V"/>
    <property type="match status" value="1"/>
</dbReference>
<dbReference type="GO" id="GO:0005524">
    <property type="term" value="F:ATP binding"/>
    <property type="evidence" value="ECO:0007669"/>
    <property type="project" value="UniProtKB-UniRule"/>
</dbReference>
<dbReference type="InterPro" id="IPR036187">
    <property type="entry name" value="DNA_mismatch_repair_MutS_sf"/>
</dbReference>
<comment type="similarity">
    <text evidence="1 6 7">Belongs to the DNA mismatch repair MutS family.</text>
</comment>
<dbReference type="InterPro" id="IPR017261">
    <property type="entry name" value="DNA_mismatch_repair_MutS/MSH"/>
</dbReference>
<dbReference type="SUPFAM" id="SSF52540">
    <property type="entry name" value="P-loop containing nucleoside triphosphate hydrolases"/>
    <property type="match status" value="1"/>
</dbReference>
<dbReference type="SMART" id="SM00534">
    <property type="entry name" value="MUTSac"/>
    <property type="match status" value="1"/>
</dbReference>
<dbReference type="SMART" id="SM00533">
    <property type="entry name" value="MUTSd"/>
    <property type="match status" value="1"/>
</dbReference>
<keyword evidence="6 7" id="KW-0234">DNA repair</keyword>
<organism evidence="10 11">
    <name type="scientific">Mucor circinelloides f. lusitanicus</name>
    <name type="common">Mucor racemosus var. lusitanicus</name>
    <dbReference type="NCBI Taxonomy" id="29924"/>
    <lineage>
        <taxon>Eukaryota</taxon>
        <taxon>Fungi</taxon>
        <taxon>Fungi incertae sedis</taxon>
        <taxon>Mucoromycota</taxon>
        <taxon>Mucoromycotina</taxon>
        <taxon>Mucoromycetes</taxon>
        <taxon>Mucorales</taxon>
        <taxon>Mucorineae</taxon>
        <taxon>Mucoraceae</taxon>
        <taxon>Mucor</taxon>
    </lineage>
</organism>
<proteinExistence type="inferred from homology"/>
<dbReference type="InterPro" id="IPR007696">
    <property type="entry name" value="DNA_mismatch_repair_MutS_core"/>
</dbReference>
<comment type="caution">
    <text evidence="10">The sequence shown here is derived from an EMBL/GenBank/DDBJ whole genome shotgun (WGS) entry which is preliminary data.</text>
</comment>
<accession>A0A8H4EY67</accession>
<protein>
    <recommendedName>
        <fullName evidence="6">DNA mismatch repair protein</fullName>
    </recommendedName>
</protein>
<gene>
    <name evidence="10" type="ORF">FB192DRAFT_1346239</name>
</gene>
<evidence type="ECO:0000256" key="8">
    <source>
        <dbReference type="SAM" id="MobiDB-lite"/>
    </source>
</evidence>
<sequence>MAPNPSPKKPQQQQSSLLSFFRKKPSQSVIENEVMAEQLAVKETASKPVKLDETKQTTSSASSPVAKTMAEPSKSTADAMEIDESIQMIDDDSEDETPIVSKSGRSRKRVSYKLSDSESEDEKPLADKVVNPFAQKKRRLVRNIDDDSDEEFTPPKEETLNDEELENIFGDDLMDDDLMDEDMPGSPGRQTTTIASTPKKPPVTPLAERFGRISVESPMYQKPSVSAFAKMNMTSKTEKKQDRNQKFKEKNDERYYWLQDQKDLDGNPIDSAEYNPRTLYVPKSAWEKFTPFEKQYWEVKHKHWDTIVFFKKGKFYELYEKDADIGHKYFDLKMTDRVNMRMVGVPESSFDYWTAQFIAKGYKVAKVDQMETAIGKSMREKSGAKANKADKVIRRELTSVLTAGTLVDSGLLTNELGTYCMSIKEQCGDESMPPTFGICFVDTATAEFNLVHFQDDVHRTKFETLIMQIKPRELVTEKGRLSKTTTRLLKSILNEPLWNMLKPDTEFWDARITEDEISIHEYFGPEGDLANEQLTVAMTEARKDPLLMSAFGGLIWYLRSLKLDKELLSAKHVLMYDPIRNATSLVLDGQTLANLEIFQNSHDGSTEGTVFNLLANSITPFGKRLFKQWLCHPLRRIQDINSRLDAIEDFMRLVDLHETISKEMYGMPDLERLISRIHSGRIQVKEFLAALEGFKTTSQIIQTLIKSRGHFKSVLLGQLIDQFPDIGGKLDSLNNSFITADVDVDYQKIRTMIPKTGMNDEWDGINQQIKDAEKQFESHLQVVKRELKCSSVVYKDMNKDIYQMEVPKSVKVPQSWIQMSTTAKVTRYWDNTVKNLVTEYRELMETKNAFVKKFALQVYAAFDESYDMWLSAVHSIAELDALMGLAKGSMNMGDPLCHRYTDTSLPEPACRPVLLDQEKSVVEFEELRHPCVVPGVATDFIPNDVGLGGQEASVIVLTGPNMGGKSTLLRQTCVAIIMAQLGGYVPARSCRLTPCDRIYTRIGANDNIMGGQSTFMVELAETSKILREATTRSMVILDELGRGTSTFDGYAIAYSVLHYLSTHIGCLGLFATHYQTLCKEFERSPEINNMHMGYIMDEDEQNVTFLYKLTPGICEKSFGMNVATMAGIPPSVVKRAAKIAEETEIVHHSKDTTYKMASSNRQGINITPAVVADLAYLMSNKKPSKVSTERILASFQNMIV</sequence>
<dbReference type="SUPFAM" id="SSF53150">
    <property type="entry name" value="DNA repair protein MutS, domain II"/>
    <property type="match status" value="1"/>
</dbReference>
<evidence type="ECO:0000256" key="4">
    <source>
        <dbReference type="ARBA" id="ARBA00022840"/>
    </source>
</evidence>
<evidence type="ECO:0000256" key="3">
    <source>
        <dbReference type="ARBA" id="ARBA00022763"/>
    </source>
</evidence>
<dbReference type="InterPro" id="IPR016151">
    <property type="entry name" value="DNA_mismatch_repair_MutS_N"/>
</dbReference>
<dbReference type="Gene3D" id="3.30.420.110">
    <property type="entry name" value="MutS, connector domain"/>
    <property type="match status" value="1"/>
</dbReference>
<feature type="compositionally biased region" description="Acidic residues" evidence="8">
    <location>
        <begin position="80"/>
        <end position="97"/>
    </location>
</feature>
<evidence type="ECO:0000256" key="6">
    <source>
        <dbReference type="PIRNR" id="PIRNR037677"/>
    </source>
</evidence>
<name>A0A8H4EY67_MUCCL</name>
<dbReference type="InterPro" id="IPR036678">
    <property type="entry name" value="MutS_con_dom_sf"/>
</dbReference>
<dbReference type="InterPro" id="IPR000432">
    <property type="entry name" value="DNA_mismatch_repair_MutS_C"/>
</dbReference>
<evidence type="ECO:0000313" key="11">
    <source>
        <dbReference type="Proteomes" id="UP000469890"/>
    </source>
</evidence>
<dbReference type="SUPFAM" id="SSF55271">
    <property type="entry name" value="DNA repair protein MutS, domain I"/>
    <property type="match status" value="1"/>
</dbReference>
<dbReference type="InterPro" id="IPR027417">
    <property type="entry name" value="P-loop_NTPase"/>
</dbReference>
<evidence type="ECO:0000256" key="2">
    <source>
        <dbReference type="ARBA" id="ARBA00022741"/>
    </source>
</evidence>
<dbReference type="EMBL" id="JAAECE010000008">
    <property type="protein sequence ID" value="KAF1797855.1"/>
    <property type="molecule type" value="Genomic_DNA"/>
</dbReference>
<evidence type="ECO:0000259" key="9">
    <source>
        <dbReference type="PROSITE" id="PS00486"/>
    </source>
</evidence>
<keyword evidence="4 6" id="KW-0067">ATP-binding</keyword>
<feature type="compositionally biased region" description="Low complexity" evidence="8">
    <location>
        <begin position="9"/>
        <end position="19"/>
    </location>
</feature>
<dbReference type="GO" id="GO:0030983">
    <property type="term" value="F:mismatched DNA binding"/>
    <property type="evidence" value="ECO:0007669"/>
    <property type="project" value="UniProtKB-UniRule"/>
</dbReference>
<dbReference type="GO" id="GO:0006298">
    <property type="term" value="P:mismatch repair"/>
    <property type="evidence" value="ECO:0007669"/>
    <property type="project" value="InterPro"/>
</dbReference>
<dbReference type="PANTHER" id="PTHR11361:SF148">
    <property type="entry name" value="DNA MISMATCH REPAIR PROTEIN MSH6"/>
    <property type="match status" value="1"/>
</dbReference>
<dbReference type="SUPFAM" id="SSF48334">
    <property type="entry name" value="DNA repair protein MutS, domain III"/>
    <property type="match status" value="1"/>
</dbReference>
<dbReference type="InterPro" id="IPR007861">
    <property type="entry name" value="DNA_mismatch_repair_MutS_clamp"/>
</dbReference>
<dbReference type="NCBIfam" id="NF003810">
    <property type="entry name" value="PRK05399.1"/>
    <property type="match status" value="1"/>
</dbReference>
<dbReference type="PANTHER" id="PTHR11361">
    <property type="entry name" value="DNA MISMATCH REPAIR PROTEIN MUTS FAMILY MEMBER"/>
    <property type="match status" value="1"/>
</dbReference>
<dbReference type="Proteomes" id="UP000469890">
    <property type="component" value="Unassembled WGS sequence"/>
</dbReference>
<dbReference type="Pfam" id="PF01624">
    <property type="entry name" value="MutS_I"/>
    <property type="match status" value="1"/>
</dbReference>
<dbReference type="PROSITE" id="PS00486">
    <property type="entry name" value="DNA_MISMATCH_REPAIR_2"/>
    <property type="match status" value="1"/>
</dbReference>
<feature type="region of interest" description="Disordered" evidence="8">
    <location>
        <begin position="42"/>
        <end position="205"/>
    </location>
</feature>
<feature type="region of interest" description="Disordered" evidence="8">
    <location>
        <begin position="1"/>
        <end position="23"/>
    </location>
</feature>
<dbReference type="Pfam" id="PF05188">
    <property type="entry name" value="MutS_II"/>
    <property type="match status" value="1"/>
</dbReference>
<keyword evidence="5 6" id="KW-0238">DNA-binding</keyword>
<dbReference type="PIRSF" id="PIRSF037677">
    <property type="entry name" value="DNA_mis_repair_Msh6"/>
    <property type="match status" value="1"/>
</dbReference>
<dbReference type="FunFam" id="3.40.1170.10:FF:000002">
    <property type="entry name" value="DNA mismatch repair protein"/>
    <property type="match status" value="1"/>
</dbReference>
<evidence type="ECO:0000256" key="5">
    <source>
        <dbReference type="ARBA" id="ARBA00023125"/>
    </source>
</evidence>
<feature type="compositionally biased region" description="Polar residues" evidence="8">
    <location>
        <begin position="56"/>
        <end position="65"/>
    </location>
</feature>
<dbReference type="Pfam" id="PF05192">
    <property type="entry name" value="MutS_III"/>
    <property type="match status" value="1"/>
</dbReference>
<feature type="domain" description="DNA mismatch repair proteins mutS family" evidence="9">
    <location>
        <begin position="1033"/>
        <end position="1049"/>
    </location>
</feature>
<keyword evidence="3 6" id="KW-0227">DNA damage</keyword>
<evidence type="ECO:0000313" key="10">
    <source>
        <dbReference type="EMBL" id="KAF1797855.1"/>
    </source>
</evidence>
<dbReference type="GO" id="GO:0140664">
    <property type="term" value="F:ATP-dependent DNA damage sensor activity"/>
    <property type="evidence" value="ECO:0007669"/>
    <property type="project" value="InterPro"/>
</dbReference>
<evidence type="ECO:0000256" key="7">
    <source>
        <dbReference type="RuleBase" id="RU003756"/>
    </source>
</evidence>
<dbReference type="Pfam" id="PF05190">
    <property type="entry name" value="MutS_IV"/>
    <property type="match status" value="1"/>
</dbReference>
<dbReference type="InterPro" id="IPR007695">
    <property type="entry name" value="DNA_mismatch_repair_MutS-lik_N"/>
</dbReference>
<dbReference type="Gene3D" id="3.40.1170.10">
    <property type="entry name" value="DNA repair protein MutS, domain I"/>
    <property type="match status" value="1"/>
</dbReference>
<dbReference type="Gene3D" id="3.40.50.300">
    <property type="entry name" value="P-loop containing nucleotide triphosphate hydrolases"/>
    <property type="match status" value="1"/>
</dbReference>
<dbReference type="CDD" id="cd03286">
    <property type="entry name" value="ABC_MSH6_euk"/>
    <property type="match status" value="1"/>
</dbReference>
<dbReference type="InterPro" id="IPR007860">
    <property type="entry name" value="DNA_mmatch_repair_MutS_con_dom"/>
</dbReference>